<gene>
    <name evidence="1" type="ORF">DW888_03495</name>
</gene>
<accession>A0A413VVI4</accession>
<sequence length="112" mass="13345">MKWISDTHDCPCLMKTDMEKSGNVYDFLRVYYEEIDSEEDWKDLSFSNLQCGYCLLCSALELARADEEKYGKETITKLAVAKSIASKRLFKYKPLKWFYIWIKKRGKRSTFR</sequence>
<evidence type="ECO:0000313" key="1">
    <source>
        <dbReference type="EMBL" id="RHB37647.1"/>
    </source>
</evidence>
<comment type="caution">
    <text evidence="1">The sequence shown here is derived from an EMBL/GenBank/DDBJ whole genome shotgun (WGS) entry which is preliminary data.</text>
</comment>
<name>A0A413VVI4_9BACE</name>
<dbReference type="RefSeq" id="WP_007484137.1">
    <property type="nucleotide sequence ID" value="NZ_CABJFV010000002.1"/>
</dbReference>
<evidence type="ECO:0000313" key="2">
    <source>
        <dbReference type="Proteomes" id="UP000284379"/>
    </source>
</evidence>
<dbReference type="AlphaFoldDB" id="A0A413VVI4"/>
<dbReference type="EMBL" id="QSGO01000002">
    <property type="protein sequence ID" value="RHB37647.1"/>
    <property type="molecule type" value="Genomic_DNA"/>
</dbReference>
<organism evidence="1 2">
    <name type="scientific">Bacteroides nordii</name>
    <dbReference type="NCBI Taxonomy" id="291645"/>
    <lineage>
        <taxon>Bacteria</taxon>
        <taxon>Pseudomonadati</taxon>
        <taxon>Bacteroidota</taxon>
        <taxon>Bacteroidia</taxon>
        <taxon>Bacteroidales</taxon>
        <taxon>Bacteroidaceae</taxon>
        <taxon>Bacteroides</taxon>
    </lineage>
</organism>
<reference evidence="1 2" key="1">
    <citation type="submission" date="2018-08" db="EMBL/GenBank/DDBJ databases">
        <title>A genome reference for cultivated species of the human gut microbiota.</title>
        <authorList>
            <person name="Zou Y."/>
            <person name="Xue W."/>
            <person name="Luo G."/>
        </authorList>
    </citation>
    <scope>NUCLEOTIDE SEQUENCE [LARGE SCALE GENOMIC DNA]</scope>
    <source>
        <strain evidence="1 2">AM40-30BH</strain>
    </source>
</reference>
<dbReference type="Proteomes" id="UP000284379">
    <property type="component" value="Unassembled WGS sequence"/>
</dbReference>
<proteinExistence type="predicted"/>
<protein>
    <submittedName>
        <fullName evidence="1">Uncharacterized protein</fullName>
    </submittedName>
</protein>